<protein>
    <submittedName>
        <fullName evidence="2">Uncharacterized protein YjdB</fullName>
    </submittedName>
</protein>
<dbReference type="InterPro" id="IPR003343">
    <property type="entry name" value="Big_2"/>
</dbReference>
<dbReference type="RefSeq" id="WP_077855651.1">
    <property type="nucleotide sequence ID" value="NZ_JABTDW010000001.1"/>
</dbReference>
<dbReference type="AlphaFoldDB" id="A0AAE5H179"/>
<evidence type="ECO:0000313" key="3">
    <source>
        <dbReference type="Proteomes" id="UP000822184"/>
    </source>
</evidence>
<accession>A0AAE5H179</accession>
<dbReference type="SMART" id="SM00635">
    <property type="entry name" value="BID_2"/>
    <property type="match status" value="5"/>
</dbReference>
<evidence type="ECO:0000259" key="1">
    <source>
        <dbReference type="SMART" id="SM00635"/>
    </source>
</evidence>
<dbReference type="SUPFAM" id="SSF49373">
    <property type="entry name" value="Invasin/intimin cell-adhesion fragments"/>
    <property type="match status" value="5"/>
</dbReference>
<gene>
    <name evidence="2" type="ORF">BCD95_000381</name>
</gene>
<sequence>MNALDSMYKILIKQNGVTGKINNVDCKFLLTECQDSNTNGLDVLTISTDQPLEQGYFVNIGTDTFLVIDKKTETKAYQSYNIGTIQKTNHLNKFVSSEVIYECPSICTNITKGKLGMIYQSAGITEAQGVWCFITQQNDMTKKIGTGTRFIINGDAWKCTSLDRVTDEGILYVILRLDPINMEIDDLINEVAGGLAIPNYAITLNSTSQSLYSGYTVQIVPTCTKNSVADTSAVVTYLSSNPNVASVNSSGLVTAQSTLGSATISATYKGKIATMTINVIADVYSIDLSSNSASIFVDETYQINSVCKKNNVVVSNPVVTYVSDNTSIANVDSNGLISAVGQGSCNIVCSYGNVTATFNLTTNANVYEITLGSTSENIIQGGTYAINPICKKNSIEVTSPLVSYSSSNESIATVSATGEVTTLAVGNVDITCNFHGVNAILKIVVNPVPVVHTYTIAMDSTGSIIQGNTLQLAPVCKDNDVTVTNPIVVYSSSDNSIAAIDSTGLINSVNIGNCVITATFEGVNALMNLEVKEKPHVYTIALDSATQSIEVGNTHEIISTCTDDGTTVSSPVVTYTSSDNAIATVSTTGLITTVSKGSCTITATYENVSSILSLTVTGVPVVAYTSTWSNSNGTLLRLMSSTTATYVKTLDNVADTSLVVNYTGDATFNSLLSQKKISITKTSNTTFNVKNTNTTTAMSVVITFTDASNGKVIEVKTIALKGV</sequence>
<feature type="domain" description="BIG2" evidence="1">
    <location>
        <begin position="450"/>
        <end position="530"/>
    </location>
</feature>
<dbReference type="Gene3D" id="2.60.40.1080">
    <property type="match status" value="5"/>
</dbReference>
<proteinExistence type="predicted"/>
<reference evidence="2" key="1">
    <citation type="submission" date="2020-06" db="EMBL/GenBank/DDBJ databases">
        <title>Genomic insights into acetone-butanol-ethanol (ABE) fermentation by sequencing solventogenic clostridia strains.</title>
        <authorList>
            <person name="Brown S."/>
        </authorList>
    </citation>
    <scope>NUCLEOTIDE SEQUENCE</scope>
    <source>
        <strain evidence="2">DJ123</strain>
    </source>
</reference>
<evidence type="ECO:0000313" key="2">
    <source>
        <dbReference type="EMBL" id="NSB12122.1"/>
    </source>
</evidence>
<feature type="domain" description="BIG2" evidence="1">
    <location>
        <begin position="198"/>
        <end position="278"/>
    </location>
</feature>
<organism evidence="2 3">
    <name type="scientific">Clostridium beijerinckii</name>
    <name type="common">Clostridium MP</name>
    <dbReference type="NCBI Taxonomy" id="1520"/>
    <lineage>
        <taxon>Bacteria</taxon>
        <taxon>Bacillati</taxon>
        <taxon>Bacillota</taxon>
        <taxon>Clostridia</taxon>
        <taxon>Eubacteriales</taxon>
        <taxon>Clostridiaceae</taxon>
        <taxon>Clostridium</taxon>
    </lineage>
</organism>
<dbReference type="PANTHER" id="PTHR23019:SF0">
    <property type="entry name" value="NUCLEAR PORE MEMBRANE GLYCOPROTEIN 210"/>
    <property type="match status" value="1"/>
</dbReference>
<feature type="domain" description="BIG2" evidence="1">
    <location>
        <begin position="282"/>
        <end position="361"/>
    </location>
</feature>
<dbReference type="Pfam" id="PF02368">
    <property type="entry name" value="Big_2"/>
    <property type="match status" value="4"/>
</dbReference>
<dbReference type="EMBL" id="JABTDW010000001">
    <property type="protein sequence ID" value="NSB12122.1"/>
    <property type="molecule type" value="Genomic_DNA"/>
</dbReference>
<feature type="domain" description="BIG2" evidence="1">
    <location>
        <begin position="365"/>
        <end position="444"/>
    </location>
</feature>
<dbReference type="PANTHER" id="PTHR23019">
    <property type="entry name" value="NUCLEAR PORE MEMBRANE GLYCOPROTEIN GP210-RELATED"/>
    <property type="match status" value="1"/>
</dbReference>
<dbReference type="InterPro" id="IPR045197">
    <property type="entry name" value="NUP210-like"/>
</dbReference>
<dbReference type="InterPro" id="IPR008964">
    <property type="entry name" value="Invasin/intimin_cell_adhesion"/>
</dbReference>
<name>A0AAE5H179_CLOBE</name>
<comment type="caution">
    <text evidence="2">The sequence shown here is derived from an EMBL/GenBank/DDBJ whole genome shotgun (WGS) entry which is preliminary data.</text>
</comment>
<dbReference type="Proteomes" id="UP000822184">
    <property type="component" value="Unassembled WGS sequence"/>
</dbReference>
<feature type="domain" description="BIG2" evidence="1">
    <location>
        <begin position="536"/>
        <end position="615"/>
    </location>
</feature>